<feature type="signal peptide" evidence="1">
    <location>
        <begin position="1"/>
        <end position="24"/>
    </location>
</feature>
<name>A0ABY8F661_9HYPH</name>
<dbReference type="EMBL" id="CP120863">
    <property type="protein sequence ID" value="WFE89567.1"/>
    <property type="molecule type" value="Genomic_DNA"/>
</dbReference>
<protein>
    <submittedName>
        <fullName evidence="3">DUF4440 domain-containing protein</fullName>
    </submittedName>
</protein>
<evidence type="ECO:0000259" key="2">
    <source>
        <dbReference type="Pfam" id="PF14534"/>
    </source>
</evidence>
<dbReference type="SUPFAM" id="SSF54427">
    <property type="entry name" value="NTF2-like"/>
    <property type="match status" value="1"/>
</dbReference>
<feature type="chain" id="PRO_5046841282" evidence="1">
    <location>
        <begin position="25"/>
        <end position="161"/>
    </location>
</feature>
<keyword evidence="1" id="KW-0732">Signal</keyword>
<dbReference type="Gene3D" id="3.10.450.50">
    <property type="match status" value="1"/>
</dbReference>
<sequence length="161" mass="17492">MKRRIACRAAMVAAMLTFSTPTKAEESPDMTTDQKNVLSLIETMTSSFEKGDIDTVMQTYEADQSIVFEPGEPVSDGATARQIFEQVRSVSPKFSYSGHEVIVQGDLAVHIAPWKMTGTDPEGGDVTGEGLSVAVLRRQPDGSWKMVIDNPHGSRLLATSN</sequence>
<dbReference type="Proteomes" id="UP001209803">
    <property type="component" value="Chromosome"/>
</dbReference>
<dbReference type="Pfam" id="PF14534">
    <property type="entry name" value="DUF4440"/>
    <property type="match status" value="1"/>
</dbReference>
<dbReference type="InterPro" id="IPR032710">
    <property type="entry name" value="NTF2-like_dom_sf"/>
</dbReference>
<proteinExistence type="predicted"/>
<evidence type="ECO:0000313" key="4">
    <source>
        <dbReference type="Proteomes" id="UP001209803"/>
    </source>
</evidence>
<gene>
    <name evidence="3" type="ORF">K1718_26015</name>
</gene>
<feature type="domain" description="DUF4440" evidence="2">
    <location>
        <begin position="37"/>
        <end position="146"/>
    </location>
</feature>
<reference evidence="3 4" key="1">
    <citation type="submission" date="2023-03" db="EMBL/GenBank/DDBJ databases">
        <title>Roseibium porphyridii sp. nov. and Roseibium rhodosorbium sp. nov. isolated from marine algae, Porphyridium cruentum and Rhodosorus marinus, respectively.</title>
        <authorList>
            <person name="Lee M.W."/>
            <person name="Choi B.J."/>
            <person name="Lee J.K."/>
            <person name="Choi D.G."/>
            <person name="Baek J.H."/>
            <person name="Bayburt H."/>
            <person name="Kim J.M."/>
            <person name="Han D.M."/>
            <person name="Kim K.H."/>
            <person name="Jeon C.O."/>
        </authorList>
    </citation>
    <scope>NUCLEOTIDE SEQUENCE [LARGE SCALE GENOMIC DNA]</scope>
    <source>
        <strain evidence="3 4">KMA01</strain>
    </source>
</reference>
<dbReference type="RefSeq" id="WP_173006194.1">
    <property type="nucleotide sequence ID" value="NZ_CP120863.1"/>
</dbReference>
<evidence type="ECO:0000313" key="3">
    <source>
        <dbReference type="EMBL" id="WFE89567.1"/>
    </source>
</evidence>
<dbReference type="InterPro" id="IPR027843">
    <property type="entry name" value="DUF4440"/>
</dbReference>
<accession>A0ABY8F661</accession>
<organism evidence="3 4">
    <name type="scientific">Roseibium porphyridii</name>
    <dbReference type="NCBI Taxonomy" id="2866279"/>
    <lineage>
        <taxon>Bacteria</taxon>
        <taxon>Pseudomonadati</taxon>
        <taxon>Pseudomonadota</taxon>
        <taxon>Alphaproteobacteria</taxon>
        <taxon>Hyphomicrobiales</taxon>
        <taxon>Stappiaceae</taxon>
        <taxon>Roseibium</taxon>
    </lineage>
</organism>
<keyword evidence="4" id="KW-1185">Reference proteome</keyword>
<evidence type="ECO:0000256" key="1">
    <source>
        <dbReference type="SAM" id="SignalP"/>
    </source>
</evidence>